<reference evidence="3 4" key="1">
    <citation type="submission" date="2011-05" db="EMBL/GenBank/DDBJ databases">
        <title>Complete sequence of chromosome 1 of Sphingobium chlorophenolicum L-1.</title>
        <authorList>
            <consortium name="US DOE Joint Genome Institute"/>
            <person name="Lucas S."/>
            <person name="Han J."/>
            <person name="Lapidus A."/>
            <person name="Cheng J.-F."/>
            <person name="Goodwin L."/>
            <person name="Pitluck S."/>
            <person name="Peters L."/>
            <person name="Daligault H."/>
            <person name="Han C."/>
            <person name="Tapia R."/>
            <person name="Land M."/>
            <person name="Hauser L."/>
            <person name="Kyrpides N."/>
            <person name="Ivanova N."/>
            <person name="Pagani I."/>
            <person name="Turner P."/>
            <person name="Copley S."/>
            <person name="Woyke T."/>
        </authorList>
    </citation>
    <scope>NUCLEOTIDE SEQUENCE [LARGE SCALE GENOMIC DNA]</scope>
    <source>
        <strain evidence="3 4">L-1</strain>
    </source>
</reference>
<gene>
    <name evidence="3" type="ORF">Sphch_2682</name>
</gene>
<organism evidence="3 4">
    <name type="scientific">Sphingobium chlorophenolicum L-1</name>
    <dbReference type="NCBI Taxonomy" id="690566"/>
    <lineage>
        <taxon>Bacteria</taxon>
        <taxon>Pseudomonadati</taxon>
        <taxon>Pseudomonadota</taxon>
        <taxon>Alphaproteobacteria</taxon>
        <taxon>Sphingomonadales</taxon>
        <taxon>Sphingomonadaceae</taxon>
        <taxon>Sphingobium</taxon>
    </lineage>
</organism>
<keyword evidence="1" id="KW-0732">Signal</keyword>
<evidence type="ECO:0000313" key="3">
    <source>
        <dbReference type="EMBL" id="AEG50326.1"/>
    </source>
</evidence>
<dbReference type="RefSeq" id="WP_013848562.1">
    <property type="nucleotide sequence ID" value="NC_015593.1"/>
</dbReference>
<evidence type="ECO:0000256" key="1">
    <source>
        <dbReference type="SAM" id="SignalP"/>
    </source>
</evidence>
<dbReference type="EMBL" id="CP002798">
    <property type="protein sequence ID" value="AEG50326.1"/>
    <property type="molecule type" value="Genomic_DNA"/>
</dbReference>
<name>F6F0A2_SPHCR</name>
<dbReference type="InterPro" id="IPR036709">
    <property type="entry name" value="Autotransporte_beta_dom_sf"/>
</dbReference>
<dbReference type="STRING" id="690566.Sphch_2682"/>
<proteinExistence type="predicted"/>
<evidence type="ECO:0000259" key="2">
    <source>
        <dbReference type="PROSITE" id="PS51208"/>
    </source>
</evidence>
<dbReference type="Gene3D" id="2.40.128.130">
    <property type="entry name" value="Autotransporter beta-domain"/>
    <property type="match status" value="1"/>
</dbReference>
<evidence type="ECO:0000313" key="4">
    <source>
        <dbReference type="Proteomes" id="UP000007150"/>
    </source>
</evidence>
<dbReference type="InterPro" id="IPR005546">
    <property type="entry name" value="Autotransporte_beta"/>
</dbReference>
<dbReference type="KEGG" id="sch:Sphch_2682"/>
<dbReference type="SUPFAM" id="SSF103515">
    <property type="entry name" value="Autotransporter"/>
    <property type="match status" value="1"/>
</dbReference>
<dbReference type="SMART" id="SM00869">
    <property type="entry name" value="Autotransporter"/>
    <property type="match status" value="1"/>
</dbReference>
<dbReference type="HOGENOM" id="CLU_230966_0_0_5"/>
<dbReference type="PROSITE" id="PS51208">
    <property type="entry name" value="AUTOTRANSPORTER"/>
    <property type="match status" value="1"/>
</dbReference>
<feature type="domain" description="Autotransporter" evidence="2">
    <location>
        <begin position="1948"/>
        <end position="2224"/>
    </location>
</feature>
<dbReference type="Proteomes" id="UP000007150">
    <property type="component" value="Chromosome 1"/>
</dbReference>
<accession>F6F0A2</accession>
<feature type="signal peptide" evidence="1">
    <location>
        <begin position="1"/>
        <end position="30"/>
    </location>
</feature>
<dbReference type="Pfam" id="PF03797">
    <property type="entry name" value="Autotransporter"/>
    <property type="match status" value="1"/>
</dbReference>
<protein>
    <submittedName>
        <fullName evidence="3">Outer membrane autotransporter barrel domain protein</fullName>
    </submittedName>
</protein>
<keyword evidence="4" id="KW-1185">Reference proteome</keyword>
<sequence>MNRKNCASKWALLAGASVIAALAIGSSAYAACTTANGAVTCTGDNNAFVVTSDTQTIIAQGATVTGTGLSALRLNSARANLVVNGSISATGAAALTIQNGDRVLTYDPYAGAGLPSGTYSYPYLYPTGRATVLVGSQGVISGDTGIWIERSSSNYLGGSTASINNSGLITATSGSAIRGPSGISGVSYTSITNQESGTIHGIAAPVETITNAGLIDGRSNAAIDLAPRSDSFFGSYGLSYVINSGTITSTASATIIGQQNPLSITNSGLIGNGNGGQSIFSGSNLYLTNSGTIQGNIVARGASTIDSTAGTIAGDVLLGDGDDIIVAALDENNRLNTGITGQTDGGAGTNAISLTIAADAMLTGTPVLPTRFSLLRASLSNQAQLTLDTGFSGTSRLYVSGTGTLVNQGLLDTQGRAIEAFGFGYPSPLSLQNTGTVKATLSSVTDAAVSIDDVALTNDGSIEATGGAGVLLKSGYGTALTNSGTISATGGPAILFGGSYASSATVENKAGGVIRGDTIAIASLPDSSPYSYSSTSTTNAGSIIGHVDLSGHGGSDRFIMQKGGTVTGDVRLGAGDDIYMFDGDVGANGLLSGISGILDGGAGSDQLLARIRDDAAITLGDYINFETVGLDIGEGKLVSLTGSSSAIGGGAQLSLYGKGSVDLSLAISGQNVSLISASGYGFGFPGDSSYGQTGTTIVSRGALAATFGATFYDGSAVQLDHLDRFTNEGSITLTQAPSLYNVRASAINGGKEVVNKGEILLNGGGGIAGTLTVTNSGTIIEGNGAAPAIGVSGFRDLTNSGTIRTTGSAVYAGDYSASTIRNSGTIESTGAQAIIGGYSPAVIVNEAGGTITGGAGLEAIALAGGGAIGNAGTINGDVNLGYSRYGGTSYASGAYVDRGGTLNGDLMFGAGNDMFVSTGDAPGVTGSINGGDGVDNFIRAHDASSTVDLGALLSLPVGFERYGVGALGPNTVVTLTAAAGAVRQPLTLVGDGTIVNQADFNAALPGEPVLTLGSSIDPLNLSGAGSTLSLINRGQISGAVGGYAADFENEGAISNRVIGMTAVALTASREDGFTFRNVGTIASPSNSLFLFGPTGVVISGASDNQIIDNVAIGNSGNIKGGLSASLHATDFSFSNDGTIEQGINSQVPSVSLSVGQSYYGGIDTNADSAAISNSGTLTNGIDAWIAARKVAFSNNGTIGSSLYNASVSLIQTAHDTRDMSQGVYGAIDQESLSFANSGTLTGGAYLYSSATSIAVANSGTIAAPINSLAELDDPALTIEGNSQGGQTIAFANSGQINTDRLGASAVSIESYARSIEQQMNGFDEAEGPITGAPAKTINVINSGTISADGGASYRPVSTPPFPWIPPMPESLNLVAGLSIGTSSSGLSSISVSNETGGVISATGATRNAANVQRPVVAGLENIGSTAFMGSANQITLVNAGTIRGLAGGIVPASLPVDAPASDHDFAGQFLAGAIQTIDSADNITNLATGVITGSVDLGMLDDSMANYGTISGNVYLGEGNDRFTHGLGGTLNGMVDGGGGTDALIIDISGGGLLDQATFDKFVSFESQSITGTGTITTNGPLEVDSLILRDAHLTLAAGQTLTTASDTSIVFAEGANSLINLGAIAGSLSFAGGTNSFVNLGSIAGPVTLGGGSNSFTIGAGSSVSGPVIANGTDDLLILATGGTDAAPQELFLSGFTGFERTRQDSGTLALSGEFTTGQLTLTGGRFIGRTGSVLNAPSILVNQGATFGSAGIVNGDMTVQGTLSPGSSPGTMTINGNVALAGSSTTLFEMTPTISDALIINGTLSIAPGATLRITGNRPLTPGVTYELIATTDGIVGSFSTIDKASTVVGFVRQGNRSIDLLGQFVLGSGANGQVTQTVDYLNGLLIAGTATSGILNAAPSLLLADGTVNQAAVSRLNAESYASASQIGIENGLAIASALRTASTSAREAAGFFTFGQTLGGWRRLPGDTALGTSRANISTYGALAGIGFGSQAASLGAFVGYIDARQQIGALAARTEADGIVAGALAQAALGGFHIAASLSYDGSKADTDRSLLSGSKLTSHYRLRSWTADISLGHAFGLGDGWSLEPEVGFTHISSRRGSASEKGDAIWALDVEGRRTKTSFLRGGLELHRAAEARIGPWLSAGVLHQMGGRSSLATAAYAGVPDYVTVAGVGRSKTLASVGAGASLRVSSAATLYAGVNSEFGAESSGQGATVGLRFLF</sequence>
<feature type="chain" id="PRO_5003339289" evidence="1">
    <location>
        <begin position="31"/>
        <end position="2224"/>
    </location>
</feature>